<dbReference type="Pfam" id="PF20703">
    <property type="entry name" value="nSTAND1"/>
    <property type="match status" value="1"/>
</dbReference>
<dbReference type="PANTHER" id="PTHR19848:SF8">
    <property type="entry name" value="F-BOX AND WD REPEAT DOMAIN CONTAINING 7"/>
    <property type="match status" value="1"/>
</dbReference>
<name>A0ABY5AUB8_9CYAN</name>
<accession>A0ABY5AUB8</accession>
<evidence type="ECO:0000256" key="2">
    <source>
        <dbReference type="ARBA" id="ARBA00022737"/>
    </source>
</evidence>
<dbReference type="Gene3D" id="2.130.10.10">
    <property type="entry name" value="YVTN repeat-like/Quinoprotein amine dehydrogenase"/>
    <property type="match status" value="4"/>
</dbReference>
<dbReference type="Proteomes" id="UP001056708">
    <property type="component" value="Chromosome"/>
</dbReference>
<dbReference type="InterPro" id="IPR036322">
    <property type="entry name" value="WD40_repeat_dom_sf"/>
</dbReference>
<organism evidence="6 7">
    <name type="scientific">Phormidium yuhuli AB48</name>
    <dbReference type="NCBI Taxonomy" id="2940671"/>
    <lineage>
        <taxon>Bacteria</taxon>
        <taxon>Bacillati</taxon>
        <taxon>Cyanobacteriota</taxon>
        <taxon>Cyanophyceae</taxon>
        <taxon>Oscillatoriophycideae</taxon>
        <taxon>Oscillatoriales</taxon>
        <taxon>Oscillatoriaceae</taxon>
        <taxon>Phormidium</taxon>
        <taxon>Phormidium yuhuli</taxon>
    </lineage>
</organism>
<feature type="repeat" description="WD" evidence="3">
    <location>
        <begin position="1567"/>
        <end position="1598"/>
    </location>
</feature>
<feature type="repeat" description="WD" evidence="3">
    <location>
        <begin position="1061"/>
        <end position="1093"/>
    </location>
</feature>
<dbReference type="PROSITE" id="PS50082">
    <property type="entry name" value="WD_REPEATS_2"/>
    <property type="match status" value="12"/>
</dbReference>
<evidence type="ECO:0000259" key="5">
    <source>
        <dbReference type="Pfam" id="PF20703"/>
    </source>
</evidence>
<dbReference type="InterPro" id="IPR011990">
    <property type="entry name" value="TPR-like_helical_dom_sf"/>
</dbReference>
<feature type="repeat" description="WD" evidence="3">
    <location>
        <begin position="1020"/>
        <end position="1051"/>
    </location>
</feature>
<dbReference type="Pfam" id="PF00400">
    <property type="entry name" value="WD40"/>
    <property type="match status" value="13"/>
</dbReference>
<dbReference type="InterPro" id="IPR027417">
    <property type="entry name" value="P-loop_NTPase"/>
</dbReference>
<dbReference type="SUPFAM" id="SSF52540">
    <property type="entry name" value="P-loop containing nucleoside triphosphate hydrolases"/>
    <property type="match status" value="1"/>
</dbReference>
<dbReference type="EMBL" id="CP098611">
    <property type="protein sequence ID" value="USR92833.1"/>
    <property type="molecule type" value="Genomic_DNA"/>
</dbReference>
<keyword evidence="4" id="KW-0175">Coiled coil</keyword>
<reference evidence="6" key="1">
    <citation type="submission" date="2022-06" db="EMBL/GenBank/DDBJ databases">
        <title>Genome sequence of Phormidium yuhuli AB48 isolated from an industrial photobioreactor environment.</title>
        <authorList>
            <person name="Qiu Y."/>
            <person name="Noonan A.J.C."/>
            <person name="Dofher K."/>
            <person name="Koch M."/>
            <person name="Kieft B."/>
            <person name="Lin X."/>
            <person name="Ziels R.M."/>
            <person name="Hallam S.J."/>
        </authorList>
    </citation>
    <scope>NUCLEOTIDE SEQUENCE</scope>
    <source>
        <strain evidence="6">AB48</strain>
    </source>
</reference>
<dbReference type="SMART" id="SM00320">
    <property type="entry name" value="WD40"/>
    <property type="match status" value="14"/>
</dbReference>
<dbReference type="RefSeq" id="WP_252665009.1">
    <property type="nucleotide sequence ID" value="NZ_CP098611.1"/>
</dbReference>
<evidence type="ECO:0000256" key="1">
    <source>
        <dbReference type="ARBA" id="ARBA00022574"/>
    </source>
</evidence>
<keyword evidence="2" id="KW-0677">Repeat</keyword>
<keyword evidence="7" id="KW-1185">Reference proteome</keyword>
<dbReference type="PANTHER" id="PTHR19848">
    <property type="entry name" value="WD40 REPEAT PROTEIN"/>
    <property type="match status" value="1"/>
</dbReference>
<dbReference type="PRINTS" id="PR00320">
    <property type="entry name" value="GPROTEINBRPT"/>
</dbReference>
<feature type="repeat" description="WD" evidence="3">
    <location>
        <begin position="1519"/>
        <end position="1553"/>
    </location>
</feature>
<protein>
    <recommendedName>
        <fullName evidence="5">Novel STAND NTPase 1 domain-containing protein</fullName>
    </recommendedName>
</protein>
<feature type="domain" description="Novel STAND NTPase 1" evidence="5">
    <location>
        <begin position="531"/>
        <end position="871"/>
    </location>
</feature>
<feature type="repeat" description="WD" evidence="3">
    <location>
        <begin position="1143"/>
        <end position="1184"/>
    </location>
</feature>
<dbReference type="Gene3D" id="1.25.40.10">
    <property type="entry name" value="Tetratricopeptide repeat domain"/>
    <property type="match status" value="1"/>
</dbReference>
<feature type="repeat" description="WD" evidence="3">
    <location>
        <begin position="1434"/>
        <end position="1468"/>
    </location>
</feature>
<dbReference type="PROSITE" id="PS50294">
    <property type="entry name" value="WD_REPEATS_REGION"/>
    <property type="match status" value="9"/>
</dbReference>
<dbReference type="InterPro" id="IPR020472">
    <property type="entry name" value="WD40_PAC1"/>
</dbReference>
<feature type="repeat" description="WD" evidence="3">
    <location>
        <begin position="1351"/>
        <end position="1392"/>
    </location>
</feature>
<proteinExistence type="predicted"/>
<dbReference type="SUPFAM" id="SSF50978">
    <property type="entry name" value="WD40 repeat-like"/>
    <property type="match status" value="2"/>
</dbReference>
<evidence type="ECO:0000256" key="3">
    <source>
        <dbReference type="PROSITE-ProRule" id="PRU00221"/>
    </source>
</evidence>
<sequence length="1638" mass="184703">MMGFASPTDRPALEVQDNQLAELRFCLEAAEGQFKLMFVRCNYQTLRSQLLQRLQQTTSLTIQDIQIQPNACSLFHALYPYRTPHHPAVLSLSGLEAVNDPDRLLQSANPVREEFRKYFPCPLLLWVNDRLLTQLIRLVPDFESWGTTYHFSLSPEQLCQELNRQSDRLEQRLLQGDSIQWHPNATLTQDRDREELRSALEALQQQHQRLTPELAAHVQVLVGRNAYERPRIPLDTARRHFLNALHYWQTQPQDPRSLQKQALIHLHLGLVALRDHDSRRLDHHSHPHAEAPLDTARQHLQTCADLFENNHQAEAVAKVLPLLGETLHRLGDWANLRQLAHRAIRLHKTYGDPLHLALDYGFLAKIACLEARWYRAQTWADRALQHLTQLNIERPFPPPFQHLITQEIRLLLVRAQQHLNRPHSAEENLRTALADLPRALQDSAHQIDPHCYLRLLDRLRSGYTLHQQHLAAFEIKQRQRSIEQQYGFRAFIGAGQLKPQRQHFPYNLTDRPPEAAAKPGHVAPEILASPRQQDIETIRERLARPEFKLITLYGPSGVGKTSLIDAGLVPALQQVSIGVRTAVPIVLRVYDDWGDRLGQHLAQSLDIAPANSQTRVQDYLLGVLELASRRNQFMVLIFDQFEEFFFANTKTEQRLPFYNFLRACFDISYVKVLLSLREDYMHCLLECDRHLNLSDLDHNLLDQRHLYYLRSFSPDDTRHLIRHLSETRPHLDLEPALIDAIVEDLAQESGDVRPIELQLIGAQLQQQHITDLDQYRQLGKNPKQQLVEDFLEDVIQDCGPENEAAARHLLYCLTNKQGHRPIKAYSELAQEAGQTPQALDLILDICVKSGLVSLLPEAPELRFQLVHDYLVPFIRLSRERADVQAKVDLQETNLRLNEEKAILEQLTEAQERQRQTDARMKRIWLLGAILSLLGAGVLGVVANLAIRAQKTAAIAEIKARNAAARAYLPLTPPDSFSALLESLRAGERFKELTPPEPELLREIVPQLQQSLEVTFEQNRLDSPSKGILDLSFSPDGQFLATVGLENTLDLWASDGTQLQRIAAHDRAVTSLSIRGDGQQILTGSDDRTAKLWSRDGTLLQVMQTGDATVTRVAFAPDGETWAIADAEGQVSLWTGKDGPKQTISAHESWVLGLSFHPDGDRLATASRDGTVKLWERQTGVLLQTLPPQNSGITSLAFTPDGETLATSDADGNVWLRRGDTYQETHVLTAVSDSRILNLAFSADGQLIATTTAEGVIYLWSADGELLRELRGHRDAVWGASFSPDGIRLATASSDTTVRLWQIQREVETVLEAQQGEVWAVDISPRGDLLASAHEGGAVQLWTLEGQPHQRLLGHEDMVLNVSFSPDGRFLVSTGADDTVRLWRVGEPEAVRVWSPGQGVRTASFSPDGRRLMTAGDDGTLVLWRVADGVRQRTIQAHGEAVNSVAWHPDGNHVISASRDRTLRLWTIQGQLQATLESGSGSTGSVNWVSFSPEGDWIASASSDNRVRLWNREGELLQVLDGHTARVNWVSFSPEGRPRQLVSASDDRTVRLWQWDEDRQEFVNTEVFKGHGESVLSVLLSPEQELLASASKDGTVRLWLLPSLGNFEALFKRGCAWIDDYLNQTRSLEAGKGLLCHPD</sequence>
<dbReference type="CDD" id="cd00200">
    <property type="entry name" value="WD40"/>
    <property type="match status" value="2"/>
</dbReference>
<dbReference type="InterPro" id="IPR015943">
    <property type="entry name" value="WD40/YVTN_repeat-like_dom_sf"/>
</dbReference>
<dbReference type="SUPFAM" id="SSF48452">
    <property type="entry name" value="TPR-like"/>
    <property type="match status" value="1"/>
</dbReference>
<evidence type="ECO:0000256" key="4">
    <source>
        <dbReference type="SAM" id="Coils"/>
    </source>
</evidence>
<feature type="repeat" description="WD" evidence="3">
    <location>
        <begin position="1310"/>
        <end position="1344"/>
    </location>
</feature>
<evidence type="ECO:0000313" key="6">
    <source>
        <dbReference type="EMBL" id="USR92833.1"/>
    </source>
</evidence>
<dbReference type="InterPro" id="IPR001680">
    <property type="entry name" value="WD40_rpt"/>
</dbReference>
<dbReference type="InterPro" id="IPR049052">
    <property type="entry name" value="nSTAND1"/>
</dbReference>
<keyword evidence="1 3" id="KW-0853">WD repeat</keyword>
<feature type="repeat" description="WD" evidence="3">
    <location>
        <begin position="1478"/>
        <end position="1510"/>
    </location>
</feature>
<evidence type="ECO:0000313" key="7">
    <source>
        <dbReference type="Proteomes" id="UP001056708"/>
    </source>
</evidence>
<dbReference type="Gene3D" id="3.40.50.300">
    <property type="entry name" value="P-loop containing nucleotide triphosphate hydrolases"/>
    <property type="match status" value="1"/>
</dbReference>
<gene>
    <name evidence="6" type="ORF">NEA10_09005</name>
</gene>
<feature type="repeat" description="WD" evidence="3">
    <location>
        <begin position="1269"/>
        <end position="1303"/>
    </location>
</feature>
<feature type="coiled-coil region" evidence="4">
    <location>
        <begin position="886"/>
        <end position="916"/>
    </location>
</feature>
<feature type="repeat" description="WD" evidence="3">
    <location>
        <begin position="1399"/>
        <end position="1433"/>
    </location>
</feature>
<feature type="repeat" description="WD" evidence="3">
    <location>
        <begin position="1228"/>
        <end position="1260"/>
    </location>
</feature>